<dbReference type="GO" id="GO:0000381">
    <property type="term" value="P:regulation of alternative mRNA splicing, via spliceosome"/>
    <property type="evidence" value="ECO:0007669"/>
    <property type="project" value="InterPro"/>
</dbReference>
<dbReference type="EMBL" id="HBFQ01009219">
    <property type="protein sequence ID" value="CAD8832119.1"/>
    <property type="molecule type" value="Transcribed_RNA"/>
</dbReference>
<keyword evidence="4" id="KW-0508">mRNA splicing</keyword>
<evidence type="ECO:0000256" key="3">
    <source>
        <dbReference type="ARBA" id="ARBA00022664"/>
    </source>
</evidence>
<proteinExistence type="inferred from homology"/>
<dbReference type="AlphaFoldDB" id="A0A7S0ZU28"/>
<dbReference type="GO" id="GO:0005634">
    <property type="term" value="C:nucleus"/>
    <property type="evidence" value="ECO:0007669"/>
    <property type="project" value="UniProtKB-SubCell"/>
</dbReference>
<evidence type="ECO:0000256" key="4">
    <source>
        <dbReference type="ARBA" id="ARBA00023187"/>
    </source>
</evidence>
<feature type="region of interest" description="Disordered" evidence="6">
    <location>
        <begin position="191"/>
        <end position="296"/>
    </location>
</feature>
<organism evidence="7">
    <name type="scientific">Noctiluca scintillans</name>
    <name type="common">Sea sparkle</name>
    <name type="synonym">Red tide dinoflagellate</name>
    <dbReference type="NCBI Taxonomy" id="2966"/>
    <lineage>
        <taxon>Eukaryota</taxon>
        <taxon>Sar</taxon>
        <taxon>Alveolata</taxon>
        <taxon>Dinophyceae</taxon>
        <taxon>Noctilucales</taxon>
        <taxon>Noctilucaceae</taxon>
        <taxon>Noctiluca</taxon>
    </lineage>
</organism>
<dbReference type="GO" id="GO:0006397">
    <property type="term" value="P:mRNA processing"/>
    <property type="evidence" value="ECO:0007669"/>
    <property type="project" value="UniProtKB-KW"/>
</dbReference>
<evidence type="ECO:0000256" key="5">
    <source>
        <dbReference type="ARBA" id="ARBA00023242"/>
    </source>
</evidence>
<dbReference type="GO" id="GO:0016556">
    <property type="term" value="P:mRNA modification"/>
    <property type="evidence" value="ECO:0007669"/>
    <property type="project" value="InterPro"/>
</dbReference>
<keyword evidence="5" id="KW-0539">Nucleus</keyword>
<dbReference type="PANTHER" id="PTHR15217">
    <property type="entry name" value="WILMS' TUMOR 1-ASSOCIATING PROTEIN"/>
    <property type="match status" value="1"/>
</dbReference>
<evidence type="ECO:0000256" key="1">
    <source>
        <dbReference type="ARBA" id="ARBA00004123"/>
    </source>
</evidence>
<name>A0A7S0ZU28_NOCSC</name>
<sequence length="311" mass="34116">MSGTADVELQRKVEEYQARERIYLAGLLEQDAEMNRLKRTTSDILGAYGDVSRAAIRGALFDPAVNMEVMLLRKKTREKDRQISELTDALDANHFDQKLPAGQALMRKCKRLLEENGQLGEQIREERVADLHAAFQADQALNAQLQQRCREAADFCKELVQENEQLQGTASRVAAKLQEARAEHDALRQERNELKLKRRRERDQAKAVMAAAETPVLLSPQASTVPVAPQTTPPPAVRAPIVEPEGPAPGTEPSLSGSLKASTDHKEKKAKRRKSDKHLVAPGAPRDESTTGSTATAAASEILHASVPGAV</sequence>
<dbReference type="GO" id="GO:0008380">
    <property type="term" value="P:RNA splicing"/>
    <property type="evidence" value="ECO:0007669"/>
    <property type="project" value="UniProtKB-KW"/>
</dbReference>
<feature type="compositionally biased region" description="Basic and acidic residues" evidence="6">
    <location>
        <begin position="191"/>
        <end position="205"/>
    </location>
</feature>
<dbReference type="PANTHER" id="PTHR15217:SF0">
    <property type="entry name" value="PRE-MRNA-SPLICING REGULATOR WTAP"/>
    <property type="match status" value="1"/>
</dbReference>
<keyword evidence="3" id="KW-0507">mRNA processing</keyword>
<dbReference type="Pfam" id="PF17098">
    <property type="entry name" value="Wtap"/>
    <property type="match status" value="1"/>
</dbReference>
<evidence type="ECO:0000256" key="6">
    <source>
        <dbReference type="SAM" id="MobiDB-lite"/>
    </source>
</evidence>
<protein>
    <submittedName>
        <fullName evidence="7">Uncharacterized protein</fullName>
    </submittedName>
</protein>
<evidence type="ECO:0000256" key="2">
    <source>
        <dbReference type="ARBA" id="ARBA00010313"/>
    </source>
</evidence>
<evidence type="ECO:0000313" key="7">
    <source>
        <dbReference type="EMBL" id="CAD8832119.1"/>
    </source>
</evidence>
<comment type="similarity">
    <text evidence="2">Belongs to the fl(2)d family.</text>
</comment>
<reference evidence="7" key="1">
    <citation type="submission" date="2021-01" db="EMBL/GenBank/DDBJ databases">
        <authorList>
            <person name="Corre E."/>
            <person name="Pelletier E."/>
            <person name="Niang G."/>
            <person name="Scheremetjew M."/>
            <person name="Finn R."/>
            <person name="Kale V."/>
            <person name="Holt S."/>
            <person name="Cochrane G."/>
            <person name="Meng A."/>
            <person name="Brown T."/>
            <person name="Cohen L."/>
        </authorList>
    </citation>
    <scope>NUCLEOTIDE SEQUENCE</scope>
</reference>
<comment type="subcellular location">
    <subcellularLocation>
        <location evidence="1">Nucleus</location>
    </subcellularLocation>
</comment>
<gene>
    <name evidence="7" type="ORF">NSCI0253_LOCUS6466</name>
</gene>
<dbReference type="InterPro" id="IPR033757">
    <property type="entry name" value="WTAP"/>
</dbReference>
<accession>A0A7S0ZU28</accession>